<organism evidence="2 3">
    <name type="scientific">Trichonephila clavipes</name>
    <name type="common">Golden silk orbweaver</name>
    <name type="synonym">Nephila clavipes</name>
    <dbReference type="NCBI Taxonomy" id="2585209"/>
    <lineage>
        <taxon>Eukaryota</taxon>
        <taxon>Metazoa</taxon>
        <taxon>Ecdysozoa</taxon>
        <taxon>Arthropoda</taxon>
        <taxon>Chelicerata</taxon>
        <taxon>Arachnida</taxon>
        <taxon>Araneae</taxon>
        <taxon>Araneomorphae</taxon>
        <taxon>Entelegynae</taxon>
        <taxon>Araneoidea</taxon>
        <taxon>Nephilidae</taxon>
        <taxon>Trichonephila</taxon>
    </lineage>
</organism>
<proteinExistence type="predicted"/>
<protein>
    <submittedName>
        <fullName evidence="2">Integrase catalytic domain-containing protein</fullName>
    </submittedName>
</protein>
<keyword evidence="3" id="KW-1185">Reference proteome</keyword>
<dbReference type="Pfam" id="PF05380">
    <property type="entry name" value="Peptidase_A17"/>
    <property type="match status" value="1"/>
</dbReference>
<dbReference type="InterPro" id="IPR036397">
    <property type="entry name" value="RNaseH_sf"/>
</dbReference>
<dbReference type="Proteomes" id="UP000887159">
    <property type="component" value="Unassembled WGS sequence"/>
</dbReference>
<dbReference type="GO" id="GO:0003676">
    <property type="term" value="F:nucleic acid binding"/>
    <property type="evidence" value="ECO:0007669"/>
    <property type="project" value="InterPro"/>
</dbReference>
<evidence type="ECO:0000313" key="3">
    <source>
        <dbReference type="Proteomes" id="UP000887159"/>
    </source>
</evidence>
<evidence type="ECO:0000259" key="1">
    <source>
        <dbReference type="PROSITE" id="PS50994"/>
    </source>
</evidence>
<gene>
    <name evidence="2" type="primary">AVEN_229779_1</name>
    <name evidence="2" type="ORF">TNCV_1802801</name>
</gene>
<dbReference type="InterPro" id="IPR001584">
    <property type="entry name" value="Integrase_cat-core"/>
</dbReference>
<accession>A0A8X6SGT0</accession>
<dbReference type="PANTHER" id="PTHR47331">
    <property type="entry name" value="PHD-TYPE DOMAIN-CONTAINING PROTEIN"/>
    <property type="match status" value="1"/>
</dbReference>
<dbReference type="SUPFAM" id="SSF53098">
    <property type="entry name" value="Ribonuclease H-like"/>
    <property type="match status" value="1"/>
</dbReference>
<dbReference type="InterPro" id="IPR008042">
    <property type="entry name" value="Retrotrans_Pao"/>
</dbReference>
<dbReference type="PROSITE" id="PS50994">
    <property type="entry name" value="INTEGRASE"/>
    <property type="match status" value="1"/>
</dbReference>
<dbReference type="EMBL" id="BMAU01021322">
    <property type="protein sequence ID" value="GFY13409.1"/>
    <property type="molecule type" value="Genomic_DNA"/>
</dbReference>
<comment type="caution">
    <text evidence="2">The sequence shown here is derived from an EMBL/GenBank/DDBJ whole genome shotgun (WGS) entry which is preliminary data.</text>
</comment>
<dbReference type="AlphaFoldDB" id="A0A8X6SGT0"/>
<dbReference type="Gene3D" id="3.30.420.10">
    <property type="entry name" value="Ribonuclease H-like superfamily/Ribonuclease H"/>
    <property type="match status" value="1"/>
</dbReference>
<sequence>MLNARNLGEYGLGWDEQLPTELKNKWETWCSQVCLLNDLTLERKYFPYPLDKGKDLQLHIFCDASPRAFGAVAYFRYVTANDDIYTSFITAKSRVSPLKKFSSTSGVQVTAPLPALRVEQSAPFSVVGIDFGGPLYTKDENKHYIVLFTCAVTRALHLELVNNLTTETFLLALRRFISRRGLCSKILTDNAKTFKKSELELKTCGRLSAILQ</sequence>
<reference evidence="2" key="1">
    <citation type="submission" date="2020-08" db="EMBL/GenBank/DDBJ databases">
        <title>Multicomponent nature underlies the extraordinary mechanical properties of spider dragline silk.</title>
        <authorList>
            <person name="Kono N."/>
            <person name="Nakamura H."/>
            <person name="Mori M."/>
            <person name="Yoshida Y."/>
            <person name="Ohtoshi R."/>
            <person name="Malay A.D."/>
            <person name="Moran D.A.P."/>
            <person name="Tomita M."/>
            <person name="Numata K."/>
            <person name="Arakawa K."/>
        </authorList>
    </citation>
    <scope>NUCLEOTIDE SEQUENCE</scope>
</reference>
<evidence type="ECO:0000313" key="2">
    <source>
        <dbReference type="EMBL" id="GFY13409.1"/>
    </source>
</evidence>
<dbReference type="PANTHER" id="PTHR47331:SF1">
    <property type="entry name" value="GAG-LIKE PROTEIN"/>
    <property type="match status" value="1"/>
</dbReference>
<feature type="domain" description="Integrase catalytic" evidence="1">
    <location>
        <begin position="119"/>
        <end position="212"/>
    </location>
</feature>
<name>A0A8X6SGT0_TRICX</name>
<dbReference type="InterPro" id="IPR012337">
    <property type="entry name" value="RNaseH-like_sf"/>
</dbReference>
<dbReference type="GO" id="GO:0015074">
    <property type="term" value="P:DNA integration"/>
    <property type="evidence" value="ECO:0007669"/>
    <property type="project" value="InterPro"/>
</dbReference>